<accession>A0A4Y2A7V4</accession>
<sequence>MKSSSAIFTAPILRYCLKPQASYSTQKPGDVKILSDDILRAARAKQTSGNEDDKHSKSSDEGSKNDAFSKKAMKYTFLAFGSMFTGLLGLAIYEWVESELIILVASSKEKPIDTSKNSSEKGEKRLLEELNNEMQSKFRKIKCTKTEQSGRCQTIKLCLKT</sequence>
<keyword evidence="2" id="KW-0472">Membrane</keyword>
<keyword evidence="4" id="KW-1185">Reference proteome</keyword>
<keyword evidence="2" id="KW-1133">Transmembrane helix</keyword>
<feature type="compositionally biased region" description="Basic and acidic residues" evidence="1">
    <location>
        <begin position="51"/>
        <end position="65"/>
    </location>
</feature>
<name>A0A4Y2A7V4_ARAVE</name>
<organism evidence="3 4">
    <name type="scientific">Araneus ventricosus</name>
    <name type="common">Orbweaver spider</name>
    <name type="synonym">Epeira ventricosa</name>
    <dbReference type="NCBI Taxonomy" id="182803"/>
    <lineage>
        <taxon>Eukaryota</taxon>
        <taxon>Metazoa</taxon>
        <taxon>Ecdysozoa</taxon>
        <taxon>Arthropoda</taxon>
        <taxon>Chelicerata</taxon>
        <taxon>Arachnida</taxon>
        <taxon>Araneae</taxon>
        <taxon>Araneomorphae</taxon>
        <taxon>Entelegynae</taxon>
        <taxon>Araneoidea</taxon>
        <taxon>Araneidae</taxon>
        <taxon>Araneus</taxon>
    </lineage>
</organism>
<gene>
    <name evidence="3" type="ORF">AVEN_117886_1</name>
</gene>
<proteinExistence type="predicted"/>
<dbReference type="AlphaFoldDB" id="A0A4Y2A7V4"/>
<evidence type="ECO:0000313" key="3">
    <source>
        <dbReference type="EMBL" id="GBL75499.1"/>
    </source>
</evidence>
<feature type="transmembrane region" description="Helical" evidence="2">
    <location>
        <begin position="75"/>
        <end position="96"/>
    </location>
</feature>
<feature type="region of interest" description="Disordered" evidence="1">
    <location>
        <begin position="44"/>
        <end position="65"/>
    </location>
</feature>
<comment type="caution">
    <text evidence="3">The sequence shown here is derived from an EMBL/GenBank/DDBJ whole genome shotgun (WGS) entry which is preliminary data.</text>
</comment>
<dbReference type="Proteomes" id="UP000499080">
    <property type="component" value="Unassembled WGS sequence"/>
</dbReference>
<keyword evidence="2" id="KW-0812">Transmembrane</keyword>
<reference evidence="3 4" key="1">
    <citation type="journal article" date="2019" name="Sci. Rep.">
        <title>Orb-weaving spider Araneus ventricosus genome elucidates the spidroin gene catalogue.</title>
        <authorList>
            <person name="Kono N."/>
            <person name="Nakamura H."/>
            <person name="Ohtoshi R."/>
            <person name="Moran D.A.P."/>
            <person name="Shinohara A."/>
            <person name="Yoshida Y."/>
            <person name="Fujiwara M."/>
            <person name="Mori M."/>
            <person name="Tomita M."/>
            <person name="Arakawa K."/>
        </authorList>
    </citation>
    <scope>NUCLEOTIDE SEQUENCE [LARGE SCALE GENOMIC DNA]</scope>
</reference>
<evidence type="ECO:0000256" key="1">
    <source>
        <dbReference type="SAM" id="MobiDB-lite"/>
    </source>
</evidence>
<protein>
    <submittedName>
        <fullName evidence="3">Uncharacterized protein</fullName>
    </submittedName>
</protein>
<dbReference type="EMBL" id="BGPR01155494">
    <property type="protein sequence ID" value="GBL75499.1"/>
    <property type="molecule type" value="Genomic_DNA"/>
</dbReference>
<evidence type="ECO:0000313" key="4">
    <source>
        <dbReference type="Proteomes" id="UP000499080"/>
    </source>
</evidence>
<dbReference type="OrthoDB" id="6461571at2759"/>
<evidence type="ECO:0000256" key="2">
    <source>
        <dbReference type="SAM" id="Phobius"/>
    </source>
</evidence>